<evidence type="ECO:0000313" key="2">
    <source>
        <dbReference type="Proteomes" id="UP000186817"/>
    </source>
</evidence>
<reference evidence="1 2" key="1">
    <citation type="submission" date="2016-02" db="EMBL/GenBank/DDBJ databases">
        <title>Genome analysis of coral dinoflagellate symbionts highlights evolutionary adaptations to a symbiotic lifestyle.</title>
        <authorList>
            <person name="Aranda M."/>
            <person name="Li Y."/>
            <person name="Liew Y.J."/>
            <person name="Baumgarten S."/>
            <person name="Simakov O."/>
            <person name="Wilson M."/>
            <person name="Piel J."/>
            <person name="Ashoor H."/>
            <person name="Bougouffa S."/>
            <person name="Bajic V.B."/>
            <person name="Ryu T."/>
            <person name="Ravasi T."/>
            <person name="Bayer T."/>
            <person name="Micklem G."/>
            <person name="Kim H."/>
            <person name="Bhak J."/>
            <person name="Lajeunesse T.C."/>
            <person name="Voolstra C.R."/>
        </authorList>
    </citation>
    <scope>NUCLEOTIDE SEQUENCE [LARGE SCALE GENOMIC DNA]</scope>
    <source>
        <strain evidence="1 2">CCMP2467</strain>
    </source>
</reference>
<gene>
    <name evidence="1" type="ORF">AK812_SmicGene34964</name>
</gene>
<dbReference type="EMBL" id="LSRX01001059">
    <property type="protein sequence ID" value="OLP84190.1"/>
    <property type="molecule type" value="Genomic_DNA"/>
</dbReference>
<dbReference type="Proteomes" id="UP000186817">
    <property type="component" value="Unassembled WGS sequence"/>
</dbReference>
<evidence type="ECO:0000313" key="1">
    <source>
        <dbReference type="EMBL" id="OLP84190.1"/>
    </source>
</evidence>
<proteinExistence type="predicted"/>
<protein>
    <submittedName>
        <fullName evidence="1">Uncharacterized protein</fullName>
    </submittedName>
</protein>
<dbReference type="OrthoDB" id="418616at2759"/>
<organism evidence="1 2">
    <name type="scientific">Symbiodinium microadriaticum</name>
    <name type="common">Dinoflagellate</name>
    <name type="synonym">Zooxanthella microadriatica</name>
    <dbReference type="NCBI Taxonomy" id="2951"/>
    <lineage>
        <taxon>Eukaryota</taxon>
        <taxon>Sar</taxon>
        <taxon>Alveolata</taxon>
        <taxon>Dinophyceae</taxon>
        <taxon>Suessiales</taxon>
        <taxon>Symbiodiniaceae</taxon>
        <taxon>Symbiodinium</taxon>
    </lineage>
</organism>
<keyword evidence="2" id="KW-1185">Reference proteome</keyword>
<comment type="caution">
    <text evidence="1">The sequence shown here is derived from an EMBL/GenBank/DDBJ whole genome shotgun (WGS) entry which is preliminary data.</text>
</comment>
<sequence length="187" mass="21726">MELYSGAMLRPGTIDTPRLFYERYDPFLETQQLLQEHRRLHVQERHARDAGVNGILMIDAGQDCNDPTMKDDLDRQGRLKPDEAIHPTGKFKVQADVARRKLTPRCSGAARAAAEIRFRRLGTDKPKDFSRRNVLLKEQLRHECRLPAAATWAGEQNEFMRQRFNKQATIRHELGDGRTLPHERRED</sequence>
<dbReference type="AlphaFoldDB" id="A0A1Q9CMP1"/>
<accession>A0A1Q9CMP1</accession>
<name>A0A1Q9CMP1_SYMMI</name>